<dbReference type="Proteomes" id="UP001597510">
    <property type="component" value="Unassembled WGS sequence"/>
</dbReference>
<proteinExistence type="predicted"/>
<dbReference type="RefSeq" id="WP_340236416.1">
    <property type="nucleotide sequence ID" value="NZ_JBBEWC010000006.1"/>
</dbReference>
<comment type="caution">
    <text evidence="1">The sequence shown here is derived from an EMBL/GenBank/DDBJ whole genome shotgun (WGS) entry which is preliminary data.</text>
</comment>
<dbReference type="PROSITE" id="PS51257">
    <property type="entry name" value="PROKAR_LIPOPROTEIN"/>
    <property type="match status" value="1"/>
</dbReference>
<organism evidence="1 2">
    <name type="scientific">Emticicia soli</name>
    <dbReference type="NCBI Taxonomy" id="2027878"/>
    <lineage>
        <taxon>Bacteria</taxon>
        <taxon>Pseudomonadati</taxon>
        <taxon>Bacteroidota</taxon>
        <taxon>Cytophagia</taxon>
        <taxon>Cytophagales</taxon>
        <taxon>Leadbetterellaceae</taxon>
        <taxon>Emticicia</taxon>
    </lineage>
</organism>
<evidence type="ECO:0000313" key="2">
    <source>
        <dbReference type="Proteomes" id="UP001597510"/>
    </source>
</evidence>
<dbReference type="EMBL" id="JBHULC010000003">
    <property type="protein sequence ID" value="MFD2519729.1"/>
    <property type="molecule type" value="Genomic_DNA"/>
</dbReference>
<sequence>MKKLLFVITLVSFVFACKDKNEPQATNASAKILTANYWKLDRFTDPNGKMLSNSDLNSQVQAIFSFDFEFRADNVTRGIDRVSKQVVNAGTWYLKDDNKILDIQIIGFGGEFKIIELSNTKMILQTENNKMISASSTVNLELVPSL</sequence>
<evidence type="ECO:0008006" key="3">
    <source>
        <dbReference type="Google" id="ProtNLM"/>
    </source>
</evidence>
<keyword evidence="2" id="KW-1185">Reference proteome</keyword>
<name>A0ABW5J2H2_9BACT</name>
<reference evidence="2" key="1">
    <citation type="journal article" date="2019" name="Int. J. Syst. Evol. Microbiol.">
        <title>The Global Catalogue of Microorganisms (GCM) 10K type strain sequencing project: providing services to taxonomists for standard genome sequencing and annotation.</title>
        <authorList>
            <consortium name="The Broad Institute Genomics Platform"/>
            <consortium name="The Broad Institute Genome Sequencing Center for Infectious Disease"/>
            <person name="Wu L."/>
            <person name="Ma J."/>
        </authorList>
    </citation>
    <scope>NUCLEOTIDE SEQUENCE [LARGE SCALE GENOMIC DNA]</scope>
    <source>
        <strain evidence="2">KCTC 52344</strain>
    </source>
</reference>
<gene>
    <name evidence="1" type="ORF">ACFSR2_02465</name>
</gene>
<protein>
    <recommendedName>
        <fullName evidence="3">Lipocalin-like domain-containing protein</fullName>
    </recommendedName>
</protein>
<accession>A0ABW5J2H2</accession>
<evidence type="ECO:0000313" key="1">
    <source>
        <dbReference type="EMBL" id="MFD2519729.1"/>
    </source>
</evidence>